<keyword evidence="1" id="KW-0812">Transmembrane</keyword>
<feature type="transmembrane region" description="Helical" evidence="1">
    <location>
        <begin position="84"/>
        <end position="104"/>
    </location>
</feature>
<name>A0A8J3ZGI9_9ACTN</name>
<keyword evidence="1" id="KW-0472">Membrane</keyword>
<organism evidence="2 3">
    <name type="scientific">Virgisporangium aurantiacum</name>
    <dbReference type="NCBI Taxonomy" id="175570"/>
    <lineage>
        <taxon>Bacteria</taxon>
        <taxon>Bacillati</taxon>
        <taxon>Actinomycetota</taxon>
        <taxon>Actinomycetes</taxon>
        <taxon>Micromonosporales</taxon>
        <taxon>Micromonosporaceae</taxon>
        <taxon>Virgisporangium</taxon>
    </lineage>
</organism>
<gene>
    <name evidence="2" type="ORF">Vau01_089710</name>
</gene>
<evidence type="ECO:0000313" key="3">
    <source>
        <dbReference type="Proteomes" id="UP000612585"/>
    </source>
</evidence>
<keyword evidence="1" id="KW-1133">Transmembrane helix</keyword>
<dbReference type="EMBL" id="BOPG01000065">
    <property type="protein sequence ID" value="GIJ61455.1"/>
    <property type="molecule type" value="Genomic_DNA"/>
</dbReference>
<accession>A0A8J3ZGI9</accession>
<protein>
    <submittedName>
        <fullName evidence="2">Uncharacterized protein</fullName>
    </submittedName>
</protein>
<evidence type="ECO:0000313" key="2">
    <source>
        <dbReference type="EMBL" id="GIJ61455.1"/>
    </source>
</evidence>
<dbReference type="RefSeq" id="WP_204006370.1">
    <property type="nucleotide sequence ID" value="NZ_BOPG01000065.1"/>
</dbReference>
<feature type="transmembrane region" description="Helical" evidence="1">
    <location>
        <begin position="164"/>
        <end position="184"/>
    </location>
</feature>
<sequence>MAVMDDVRTTHPRRYLPAAFGVAFAGLNIVGLAEGADLAPLLAASGFVYLGAAALRRPGTAWPMFWLTFVVIGISKAVGGPDSVWVLLGLAALFAVYGLVRGAARDPGGLPLQAVAMAVVGAAAAVTLVVGGDLGGYLVAAGLLGHAGWDAYHHHTGTVVTRSMTEFCFVLDTLVAISMVVVIVM</sequence>
<comment type="caution">
    <text evidence="2">The sequence shown here is derived from an EMBL/GenBank/DDBJ whole genome shotgun (WGS) entry which is preliminary data.</text>
</comment>
<keyword evidence="3" id="KW-1185">Reference proteome</keyword>
<reference evidence="2" key="1">
    <citation type="submission" date="2021-01" db="EMBL/GenBank/DDBJ databases">
        <title>Whole genome shotgun sequence of Virgisporangium aurantiacum NBRC 16421.</title>
        <authorList>
            <person name="Komaki H."/>
            <person name="Tamura T."/>
        </authorList>
    </citation>
    <scope>NUCLEOTIDE SEQUENCE</scope>
    <source>
        <strain evidence="2">NBRC 16421</strain>
    </source>
</reference>
<evidence type="ECO:0000256" key="1">
    <source>
        <dbReference type="SAM" id="Phobius"/>
    </source>
</evidence>
<dbReference type="AlphaFoldDB" id="A0A8J3ZGI9"/>
<feature type="transmembrane region" description="Helical" evidence="1">
    <location>
        <begin position="15"/>
        <end position="32"/>
    </location>
</feature>
<feature type="transmembrane region" description="Helical" evidence="1">
    <location>
        <begin position="62"/>
        <end position="78"/>
    </location>
</feature>
<dbReference type="Proteomes" id="UP000612585">
    <property type="component" value="Unassembled WGS sequence"/>
</dbReference>
<feature type="transmembrane region" description="Helical" evidence="1">
    <location>
        <begin position="116"/>
        <end position="144"/>
    </location>
</feature>
<proteinExistence type="predicted"/>